<dbReference type="Proteomes" id="UP000423641">
    <property type="component" value="Unassembled WGS sequence"/>
</dbReference>
<gene>
    <name evidence="2" type="ORF">F7P66_08855</name>
</gene>
<accession>A0AAV6EDI0</accession>
<evidence type="ECO:0000256" key="1">
    <source>
        <dbReference type="SAM" id="MobiDB-lite"/>
    </source>
</evidence>
<organism evidence="2 3">
    <name type="scientific">Campylobacter hyointestinalis subsp. lawsonii</name>
    <dbReference type="NCBI Taxonomy" id="91353"/>
    <lineage>
        <taxon>Bacteria</taxon>
        <taxon>Pseudomonadati</taxon>
        <taxon>Campylobacterota</taxon>
        <taxon>Epsilonproteobacteria</taxon>
        <taxon>Campylobacterales</taxon>
        <taxon>Campylobacteraceae</taxon>
        <taxon>Campylobacter</taxon>
    </lineage>
</organism>
<comment type="caution">
    <text evidence="2">The sequence shown here is derived from an EMBL/GenBank/DDBJ whole genome shotgun (WGS) entry which is preliminary data.</text>
</comment>
<feature type="compositionally biased region" description="Polar residues" evidence="1">
    <location>
        <begin position="1"/>
        <end position="34"/>
    </location>
</feature>
<evidence type="ECO:0000313" key="2">
    <source>
        <dbReference type="EMBL" id="KAB0611068.1"/>
    </source>
</evidence>
<sequence>MSLSMSLSQDINLSPSQDKYVSKSQNLSQNNPLNAPNLKKSQDKISISIKEDTIYVPFFKDGVVSVVRKILAMTATFCHLKSKIYAFGAHISALFHALETRCSRP</sequence>
<feature type="region of interest" description="Disordered" evidence="1">
    <location>
        <begin position="1"/>
        <end position="39"/>
    </location>
</feature>
<dbReference type="EMBL" id="VZON01000011">
    <property type="protein sequence ID" value="KAB0611068.1"/>
    <property type="molecule type" value="Genomic_DNA"/>
</dbReference>
<evidence type="ECO:0000313" key="3">
    <source>
        <dbReference type="Proteomes" id="UP000423641"/>
    </source>
</evidence>
<dbReference type="GeneID" id="56509810"/>
<proteinExistence type="predicted"/>
<dbReference type="AlphaFoldDB" id="A0AAV6EDI0"/>
<name>A0AAV6EDI0_CAMHY</name>
<reference evidence="2 3" key="1">
    <citation type="submission" date="2019-09" db="EMBL/GenBank/DDBJ databases">
        <title>Draft genome sequences of 48 bacterial type strains from the CCUG.</title>
        <authorList>
            <person name="Tunovic T."/>
            <person name="Pineiro-Iglesias B."/>
            <person name="Unosson C."/>
            <person name="Inganas E."/>
            <person name="Ohlen M."/>
            <person name="Cardew S."/>
            <person name="Jensie-Markopoulos S."/>
            <person name="Salva-Serra F."/>
            <person name="Jaen-Luchoro D."/>
            <person name="Karlsson R."/>
            <person name="Svensson-Stadler L."/>
            <person name="Chun J."/>
            <person name="Moore E."/>
        </authorList>
    </citation>
    <scope>NUCLEOTIDE SEQUENCE [LARGE SCALE GENOMIC DNA]</scope>
    <source>
        <strain evidence="2 3">CCUG 34538</strain>
    </source>
</reference>
<protein>
    <submittedName>
        <fullName evidence="2">Uncharacterized protein</fullName>
    </submittedName>
</protein>
<dbReference type="RefSeq" id="WP_112000736.1">
    <property type="nucleotide sequence ID" value="NZ_CP053828.1"/>
</dbReference>